<dbReference type="SUPFAM" id="SSF117143">
    <property type="entry name" value="Flagellar hook protein flgE"/>
    <property type="match status" value="1"/>
</dbReference>
<dbReference type="PANTHER" id="PTHR30435">
    <property type="entry name" value="FLAGELLAR PROTEIN"/>
    <property type="match status" value="1"/>
</dbReference>
<dbReference type="NCBIfam" id="NF004240">
    <property type="entry name" value="PRK05682.1-4"/>
    <property type="match status" value="1"/>
</dbReference>
<dbReference type="InterPro" id="IPR037925">
    <property type="entry name" value="FlgE/F/G-like"/>
</dbReference>
<reference evidence="10 11" key="1">
    <citation type="submission" date="2014-06" db="EMBL/GenBank/DDBJ databases">
        <title>Genomes of Alteromonas australica, a world apart.</title>
        <authorList>
            <person name="Gonzaga A."/>
            <person name="Lopez-Perez M."/>
            <person name="Rodriguez-Valera F."/>
        </authorList>
    </citation>
    <scope>NUCLEOTIDE SEQUENCE [LARGE SCALE GENOMIC DNA]</scope>
    <source>
        <strain evidence="10 11">H 17</strain>
    </source>
</reference>
<sequence length="459" mass="48399">MSFNIALSGVAAAQKDLDVTANNIANVNTVGFKESRAEFGDVYATSLLAGSKTKVGDGVLTQDVAQQFSQGSLQFTNTALDLAITGNGFFATVPDETSRDFSFTRAGQFKLNDDNYVVNSNGDLLLGFPVNSDGTSSSVALSTTEPVLIPDSSGSPAQTSEVDIRMNLPASDAGVEAAQFDPEDPSTYNAATSVTVYDSLGDSHVMTYYFVKDDSATNEWYVATAVDDQLVNLQNEDGTTSTPGDVGVHSLGTATGNDVTAAKLIFSDGGDFVGIENPDGSTNPDYTLNTEALASVLSNGADPTQEITIDFNLDPDEATVNEPTQYASAFEVTSLEQDGLPVGRLTGIDIGPDGLVRATFSNGTSEPITRVALVRFANEQGLTQQSSTEWKESILSGEALAGEATTGTYGEINSSALEQANVNLTTELIDMIIAQRNFQANSRALEVNNSLNQTILNIR</sequence>
<dbReference type="Pfam" id="PF22692">
    <property type="entry name" value="LlgE_F_G_D1"/>
    <property type="match status" value="1"/>
</dbReference>
<dbReference type="Pfam" id="PF06429">
    <property type="entry name" value="Flg_bbr_C"/>
    <property type="match status" value="1"/>
</dbReference>
<protein>
    <recommendedName>
        <fullName evidence="3 5">Flagellar hook protein FlgE</fullName>
    </recommendedName>
</protein>
<keyword evidence="10" id="KW-0969">Cilium</keyword>
<dbReference type="InterPro" id="IPR011491">
    <property type="entry name" value="FlgE_D2"/>
</dbReference>
<keyword evidence="10" id="KW-0966">Cell projection</keyword>
<evidence type="ECO:0000259" key="7">
    <source>
        <dbReference type="Pfam" id="PF06429"/>
    </source>
</evidence>
<dbReference type="NCBIfam" id="TIGR03506">
    <property type="entry name" value="FlgEFG_subfam"/>
    <property type="match status" value="1"/>
</dbReference>
<feature type="domain" description="Flagellar basal-body/hook protein C-terminal" evidence="7">
    <location>
        <begin position="414"/>
        <end position="458"/>
    </location>
</feature>
<evidence type="ECO:0000259" key="9">
    <source>
        <dbReference type="Pfam" id="PF22692"/>
    </source>
</evidence>
<dbReference type="AlphaFoldDB" id="A0A075P488"/>
<dbReference type="eggNOG" id="COG1749">
    <property type="taxonomic scope" value="Bacteria"/>
</dbReference>
<proteinExistence type="inferred from homology"/>
<evidence type="ECO:0000313" key="11">
    <source>
        <dbReference type="Proteomes" id="UP000056090"/>
    </source>
</evidence>
<evidence type="ECO:0000256" key="5">
    <source>
        <dbReference type="RuleBase" id="RU362116"/>
    </source>
</evidence>
<dbReference type="RefSeq" id="WP_044056306.1">
    <property type="nucleotide sequence ID" value="NZ_CAJXAX010000007.1"/>
</dbReference>
<evidence type="ECO:0000256" key="2">
    <source>
        <dbReference type="ARBA" id="ARBA00009677"/>
    </source>
</evidence>
<feature type="domain" description="Flagellar basal body rod protein N-terminal" evidence="6">
    <location>
        <begin position="3"/>
        <end position="33"/>
    </location>
</feature>
<dbReference type="GO" id="GO:0009425">
    <property type="term" value="C:bacterial-type flagellum basal body"/>
    <property type="evidence" value="ECO:0007669"/>
    <property type="project" value="UniProtKB-SubCell"/>
</dbReference>
<gene>
    <name evidence="10" type="ORF">EP13_04990</name>
</gene>
<keyword evidence="4 5" id="KW-0975">Bacterial flagellum</keyword>
<dbReference type="Gene3D" id="2.60.98.20">
    <property type="entry name" value="Flagellar hook protein FlgE"/>
    <property type="match status" value="1"/>
</dbReference>
<evidence type="ECO:0000256" key="1">
    <source>
        <dbReference type="ARBA" id="ARBA00004117"/>
    </source>
</evidence>
<keyword evidence="10" id="KW-0282">Flagellum</keyword>
<dbReference type="InterPro" id="IPR019776">
    <property type="entry name" value="Flagellar_basal_body_rod_CS"/>
</dbReference>
<dbReference type="InterPro" id="IPR037058">
    <property type="entry name" value="Falgellar_hook_FlgE_sf"/>
</dbReference>
<evidence type="ECO:0000259" key="8">
    <source>
        <dbReference type="Pfam" id="PF07559"/>
    </source>
</evidence>
<dbReference type="PANTHER" id="PTHR30435:SF1">
    <property type="entry name" value="FLAGELLAR HOOK PROTEIN FLGE"/>
    <property type="match status" value="1"/>
</dbReference>
<evidence type="ECO:0000259" key="6">
    <source>
        <dbReference type="Pfam" id="PF00460"/>
    </source>
</evidence>
<dbReference type="InterPro" id="IPR001444">
    <property type="entry name" value="Flag_bb_rod_N"/>
</dbReference>
<keyword evidence="11" id="KW-1185">Reference proteome</keyword>
<dbReference type="GO" id="GO:0071978">
    <property type="term" value="P:bacterial-type flagellum-dependent swarming motility"/>
    <property type="evidence" value="ECO:0007669"/>
    <property type="project" value="TreeGrafter"/>
</dbReference>
<evidence type="ECO:0000256" key="4">
    <source>
        <dbReference type="ARBA" id="ARBA00023143"/>
    </source>
</evidence>
<dbReference type="GeneID" id="78254285"/>
<organism evidence="10 11">
    <name type="scientific">Alteromonas australica</name>
    <dbReference type="NCBI Taxonomy" id="589873"/>
    <lineage>
        <taxon>Bacteria</taxon>
        <taxon>Pseudomonadati</taxon>
        <taxon>Pseudomonadota</taxon>
        <taxon>Gammaproteobacteria</taxon>
        <taxon>Alteromonadales</taxon>
        <taxon>Alteromonadaceae</taxon>
        <taxon>Alteromonas/Salinimonas group</taxon>
        <taxon>Alteromonas</taxon>
    </lineage>
</organism>
<accession>A0A075P488</accession>
<dbReference type="EMBL" id="CP008849">
    <property type="protein sequence ID" value="AIF98107.1"/>
    <property type="molecule type" value="Genomic_DNA"/>
</dbReference>
<dbReference type="PROSITE" id="PS00588">
    <property type="entry name" value="FLAGELLA_BB_ROD"/>
    <property type="match status" value="1"/>
</dbReference>
<comment type="function">
    <text evidence="5">A flexible structure which links the flagellar filament to the drive apparatus in the basal body.</text>
</comment>
<feature type="domain" description="Flagellar hook protein FlgE/F/G-like D1" evidence="9">
    <location>
        <begin position="83"/>
        <end position="140"/>
    </location>
</feature>
<dbReference type="InterPro" id="IPR053967">
    <property type="entry name" value="LlgE_F_G-like_D1"/>
</dbReference>
<dbReference type="KEGG" id="aal:EP13_04990"/>
<dbReference type="GO" id="GO:0005829">
    <property type="term" value="C:cytosol"/>
    <property type="evidence" value="ECO:0007669"/>
    <property type="project" value="TreeGrafter"/>
</dbReference>
<dbReference type="Pfam" id="PF07559">
    <property type="entry name" value="FlgE_D2"/>
    <property type="match status" value="1"/>
</dbReference>
<feature type="domain" description="Flagellar hook protein FlgE D2" evidence="8">
    <location>
        <begin position="168"/>
        <end position="339"/>
    </location>
</feature>
<dbReference type="Proteomes" id="UP000056090">
    <property type="component" value="Chromosome"/>
</dbReference>
<dbReference type="Pfam" id="PF00460">
    <property type="entry name" value="Flg_bb_rod"/>
    <property type="match status" value="1"/>
</dbReference>
<comment type="similarity">
    <text evidence="2 5">Belongs to the flagella basal body rod proteins family.</text>
</comment>
<name>A0A075P488_9ALTE</name>
<dbReference type="GO" id="GO:0009424">
    <property type="term" value="C:bacterial-type flagellum hook"/>
    <property type="evidence" value="ECO:0007669"/>
    <property type="project" value="TreeGrafter"/>
</dbReference>
<comment type="subcellular location">
    <subcellularLocation>
        <location evidence="1 5">Bacterial flagellum basal body</location>
    </subcellularLocation>
</comment>
<dbReference type="InterPro" id="IPR010930">
    <property type="entry name" value="Flg_bb/hook_C_dom"/>
</dbReference>
<evidence type="ECO:0000256" key="3">
    <source>
        <dbReference type="ARBA" id="ARBA00019015"/>
    </source>
</evidence>
<dbReference type="InterPro" id="IPR020013">
    <property type="entry name" value="Flagellar_FlgE/F/G"/>
</dbReference>
<evidence type="ECO:0000313" key="10">
    <source>
        <dbReference type="EMBL" id="AIF98107.1"/>
    </source>
</evidence>